<dbReference type="InterPro" id="IPR043502">
    <property type="entry name" value="DNA/RNA_pol_sf"/>
</dbReference>
<evidence type="ECO:0000313" key="1">
    <source>
        <dbReference type="EMBL" id="KII61603.1"/>
    </source>
</evidence>
<dbReference type="SUPFAM" id="SSF56672">
    <property type="entry name" value="DNA/RNA polymerases"/>
    <property type="match status" value="1"/>
</dbReference>
<keyword evidence="2" id="KW-1185">Reference proteome</keyword>
<sequence>MDTGAQVSCTGEDTWTEIRCPKFDQTLNRKAKTIQTIENFGTKKVNVSFLRKSLSLISIFNEYIDVFTPIKPGIKNHLENIILKNYAKDVLQKSRPIPFKLKPRVENLLKSLIEEDFRESRFYERGKFMGCLIHLPLGVSSAPAIFQATTAKILIRIPNTAFYFDNIIVTGRNDELHENILGKLHNNSDRVT</sequence>
<dbReference type="Gene3D" id="3.30.70.270">
    <property type="match status" value="1"/>
</dbReference>
<proteinExistence type="predicted"/>
<reference evidence="1 2" key="1">
    <citation type="journal article" date="2014" name="Genome Biol. Evol.">
        <title>The genome of the myxosporean Thelohanellus kitauei shows adaptations to nutrient acquisition within its fish host.</title>
        <authorList>
            <person name="Yang Y."/>
            <person name="Xiong J."/>
            <person name="Zhou Z."/>
            <person name="Huo F."/>
            <person name="Miao W."/>
            <person name="Ran C."/>
            <person name="Liu Y."/>
            <person name="Zhang J."/>
            <person name="Feng J."/>
            <person name="Wang M."/>
            <person name="Wang M."/>
            <person name="Wang L."/>
            <person name="Yao B."/>
        </authorList>
    </citation>
    <scope>NUCLEOTIDE SEQUENCE [LARGE SCALE GENOMIC DNA]</scope>
    <source>
        <strain evidence="1">Wuqing</strain>
    </source>
</reference>
<name>A0A0C2I8U2_THEKT</name>
<dbReference type="AlphaFoldDB" id="A0A0C2I8U2"/>
<organism evidence="1 2">
    <name type="scientific">Thelohanellus kitauei</name>
    <name type="common">Myxosporean</name>
    <dbReference type="NCBI Taxonomy" id="669202"/>
    <lineage>
        <taxon>Eukaryota</taxon>
        <taxon>Metazoa</taxon>
        <taxon>Cnidaria</taxon>
        <taxon>Myxozoa</taxon>
        <taxon>Myxosporea</taxon>
        <taxon>Bivalvulida</taxon>
        <taxon>Platysporina</taxon>
        <taxon>Myxobolidae</taxon>
        <taxon>Thelohanellus</taxon>
    </lineage>
</organism>
<evidence type="ECO:0008006" key="3">
    <source>
        <dbReference type="Google" id="ProtNLM"/>
    </source>
</evidence>
<accession>A0A0C2I8U2</accession>
<protein>
    <recommendedName>
        <fullName evidence="3">Reverse transcriptase domain-containing protein</fullName>
    </recommendedName>
</protein>
<evidence type="ECO:0000313" key="2">
    <source>
        <dbReference type="Proteomes" id="UP000031668"/>
    </source>
</evidence>
<dbReference type="EMBL" id="JWZT01005319">
    <property type="protein sequence ID" value="KII61603.1"/>
    <property type="molecule type" value="Genomic_DNA"/>
</dbReference>
<dbReference type="InterPro" id="IPR043128">
    <property type="entry name" value="Rev_trsase/Diguanyl_cyclase"/>
</dbReference>
<comment type="caution">
    <text evidence="1">The sequence shown here is derived from an EMBL/GenBank/DDBJ whole genome shotgun (WGS) entry which is preliminary data.</text>
</comment>
<dbReference type="Proteomes" id="UP000031668">
    <property type="component" value="Unassembled WGS sequence"/>
</dbReference>
<gene>
    <name evidence="1" type="ORF">RF11_07525</name>
</gene>